<comment type="caution">
    <text evidence="2">The sequence shown here is derived from an EMBL/GenBank/DDBJ whole genome shotgun (WGS) entry which is preliminary data.</text>
</comment>
<feature type="compositionally biased region" description="Basic and acidic residues" evidence="1">
    <location>
        <begin position="57"/>
        <end position="70"/>
    </location>
</feature>
<sequence length="70" mass="7391">MEAQTLSSSVNRRKIAHHNFAGSSATKVPSDLHQILISYSSSPSSSPPPRSTGPSDARGRGSRNRDSVNG</sequence>
<evidence type="ECO:0000256" key="1">
    <source>
        <dbReference type="SAM" id="MobiDB-lite"/>
    </source>
</evidence>
<dbReference type="EMBL" id="JAKROA010000001">
    <property type="protein sequence ID" value="KAL5112536.1"/>
    <property type="molecule type" value="Genomic_DNA"/>
</dbReference>
<protein>
    <submittedName>
        <fullName evidence="2">Uncharacterized protein</fullName>
    </submittedName>
</protein>
<organism evidence="2 3">
    <name type="scientific">Taenia crassiceps</name>
    <dbReference type="NCBI Taxonomy" id="6207"/>
    <lineage>
        <taxon>Eukaryota</taxon>
        <taxon>Metazoa</taxon>
        <taxon>Spiralia</taxon>
        <taxon>Lophotrochozoa</taxon>
        <taxon>Platyhelminthes</taxon>
        <taxon>Cestoda</taxon>
        <taxon>Eucestoda</taxon>
        <taxon>Cyclophyllidea</taxon>
        <taxon>Taeniidae</taxon>
        <taxon>Taenia</taxon>
    </lineage>
</organism>
<evidence type="ECO:0000313" key="2">
    <source>
        <dbReference type="EMBL" id="KAL5112536.1"/>
    </source>
</evidence>
<proteinExistence type="predicted"/>
<keyword evidence="3" id="KW-1185">Reference proteome</keyword>
<gene>
    <name evidence="2" type="ORF">TcWFU_007509</name>
</gene>
<feature type="region of interest" description="Disordered" evidence="1">
    <location>
        <begin position="19"/>
        <end position="70"/>
    </location>
</feature>
<evidence type="ECO:0000313" key="3">
    <source>
        <dbReference type="Proteomes" id="UP001651158"/>
    </source>
</evidence>
<reference evidence="2 3" key="1">
    <citation type="journal article" date="2022" name="Front. Cell. Infect. Microbiol.">
        <title>The Genomes of Two Strains of Taenia crassiceps the Animal Model for the Study of Human Cysticercosis.</title>
        <authorList>
            <person name="Bobes R.J."/>
            <person name="Estrada K."/>
            <person name="Rios-Valencia D.G."/>
            <person name="Calderon-Gallegos A."/>
            <person name="de la Torre P."/>
            <person name="Carrero J.C."/>
            <person name="Sanchez-Flores A."/>
            <person name="Laclette J.P."/>
        </authorList>
    </citation>
    <scope>NUCLEOTIDE SEQUENCE [LARGE SCALE GENOMIC DNA]</scope>
    <source>
        <strain evidence="2">WFUcys</strain>
    </source>
</reference>
<name>A0ABR4QS68_9CEST</name>
<dbReference type="Proteomes" id="UP001651158">
    <property type="component" value="Unassembled WGS sequence"/>
</dbReference>
<accession>A0ABR4QS68</accession>